<proteinExistence type="predicted"/>
<feature type="transmembrane region" description="Helical" evidence="1">
    <location>
        <begin position="166"/>
        <end position="186"/>
    </location>
</feature>
<keyword evidence="2" id="KW-0328">Glycosyltransferase</keyword>
<organism evidence="2">
    <name type="scientific">Tanacetum cinerariifolium</name>
    <name type="common">Dalmatian daisy</name>
    <name type="synonym">Chrysanthemum cinerariifolium</name>
    <dbReference type="NCBI Taxonomy" id="118510"/>
    <lineage>
        <taxon>Eukaryota</taxon>
        <taxon>Viridiplantae</taxon>
        <taxon>Streptophyta</taxon>
        <taxon>Embryophyta</taxon>
        <taxon>Tracheophyta</taxon>
        <taxon>Spermatophyta</taxon>
        <taxon>Magnoliopsida</taxon>
        <taxon>eudicotyledons</taxon>
        <taxon>Gunneridae</taxon>
        <taxon>Pentapetalae</taxon>
        <taxon>asterids</taxon>
        <taxon>campanulids</taxon>
        <taxon>Asterales</taxon>
        <taxon>Asteraceae</taxon>
        <taxon>Asteroideae</taxon>
        <taxon>Anthemideae</taxon>
        <taxon>Anthemidinae</taxon>
        <taxon>Tanacetum</taxon>
    </lineage>
</organism>
<feature type="transmembrane region" description="Helical" evidence="1">
    <location>
        <begin position="135"/>
        <end position="154"/>
    </location>
</feature>
<protein>
    <submittedName>
        <fullName evidence="2">Fucosyltransferase 11</fullName>
    </submittedName>
</protein>
<dbReference type="AlphaFoldDB" id="A0A6L2K7W9"/>
<evidence type="ECO:0000256" key="1">
    <source>
        <dbReference type="SAM" id="Phobius"/>
    </source>
</evidence>
<feature type="transmembrane region" description="Helical" evidence="1">
    <location>
        <begin position="102"/>
        <end position="123"/>
    </location>
</feature>
<evidence type="ECO:0000313" key="2">
    <source>
        <dbReference type="EMBL" id="GEU44817.1"/>
    </source>
</evidence>
<dbReference type="GO" id="GO:0016757">
    <property type="term" value="F:glycosyltransferase activity"/>
    <property type="evidence" value="ECO:0007669"/>
    <property type="project" value="UniProtKB-KW"/>
</dbReference>
<name>A0A6L2K7W9_TANCI</name>
<feature type="transmembrane region" description="Helical" evidence="1">
    <location>
        <begin position="64"/>
        <end position="90"/>
    </location>
</feature>
<sequence>MESKLAIQKGGQVAISVRDDHEQPKAASPQLFWYYMFLCLMSFFFLVPSRIFQSKLQTLKHPGGVFVIVTFVTIFVTILASAILVFTSCYLKGYMRIIHYTVLKTVGSLSGILAPFFFEVVLFVPDNPSKTVSTFIGVIIVGIMVGYCFLWKYAISHQHHTDFNKFSYPWMLIVPVLVSMFVALPLL</sequence>
<comment type="caution">
    <text evidence="2">The sequence shown here is derived from an EMBL/GenBank/DDBJ whole genome shotgun (WGS) entry which is preliminary data.</text>
</comment>
<gene>
    <name evidence="2" type="ORF">Tci_016795</name>
</gene>
<accession>A0A6L2K7W9</accession>
<keyword evidence="1" id="KW-0472">Membrane</keyword>
<feature type="transmembrane region" description="Helical" evidence="1">
    <location>
        <begin position="32"/>
        <end position="52"/>
    </location>
</feature>
<keyword evidence="2" id="KW-0808">Transferase</keyword>
<reference evidence="2" key="1">
    <citation type="journal article" date="2019" name="Sci. Rep.">
        <title>Draft genome of Tanacetum cinerariifolium, the natural source of mosquito coil.</title>
        <authorList>
            <person name="Yamashiro T."/>
            <person name="Shiraishi A."/>
            <person name="Satake H."/>
            <person name="Nakayama K."/>
        </authorList>
    </citation>
    <scope>NUCLEOTIDE SEQUENCE</scope>
</reference>
<keyword evidence="1" id="KW-1133">Transmembrane helix</keyword>
<keyword evidence="1" id="KW-0812">Transmembrane</keyword>
<dbReference type="EMBL" id="BKCJ010001897">
    <property type="protein sequence ID" value="GEU44817.1"/>
    <property type="molecule type" value="Genomic_DNA"/>
</dbReference>